<organism evidence="9 10">
    <name type="scientific">Phytophthora cactorum</name>
    <dbReference type="NCBI Taxonomy" id="29920"/>
    <lineage>
        <taxon>Eukaryota</taxon>
        <taxon>Sar</taxon>
        <taxon>Stramenopiles</taxon>
        <taxon>Oomycota</taxon>
        <taxon>Peronosporomycetes</taxon>
        <taxon>Peronosporales</taxon>
        <taxon>Peronosporaceae</taxon>
        <taxon>Phytophthora</taxon>
    </lineage>
</organism>
<feature type="repeat" description="WD" evidence="6">
    <location>
        <begin position="125"/>
        <end position="167"/>
    </location>
</feature>
<dbReference type="InterPro" id="IPR024977">
    <property type="entry name" value="Apc4-like_WD40_dom"/>
</dbReference>
<dbReference type="PROSITE" id="PS50082">
    <property type="entry name" value="WD_REPEATS_2"/>
    <property type="match status" value="2"/>
</dbReference>
<dbReference type="InterPro" id="IPR000073">
    <property type="entry name" value="AB_hydrolase_1"/>
</dbReference>
<evidence type="ECO:0000256" key="4">
    <source>
        <dbReference type="ARBA" id="ARBA00023054"/>
    </source>
</evidence>
<proteinExistence type="inferred from homology"/>
<dbReference type="InterPro" id="IPR001680">
    <property type="entry name" value="WD40_rpt"/>
</dbReference>
<keyword evidence="5" id="KW-0009">Actin-binding</keyword>
<evidence type="ECO:0000259" key="8">
    <source>
        <dbReference type="SMART" id="SM01166"/>
    </source>
</evidence>
<dbReference type="FunFam" id="2.130.10.10:FF:000502">
    <property type="entry name" value="Coronin"/>
    <property type="match status" value="1"/>
</dbReference>
<dbReference type="Pfam" id="PF12697">
    <property type="entry name" value="Abhydrolase_6"/>
    <property type="match status" value="1"/>
</dbReference>
<sequence length="667" mass="73922">MSHFVRQSKFRHVYIEPAKLESCYTNVRLATATGEQNYIKGNTKFFAVSIQAGGGAMAVVPYDKVGKFDPDFPLISGHRGAILDFDFNPFHEHLIASASDDSTIKIWGIPEGGLAETCVDPLVDLSGHGRKVTLIKFHPTANNVLASTSSDFSVRLWDIEKGSEIVKMEDHGENLIQDLAWSWTGSLLATTCKDKVVRLYDARSGQIAAQKENAHMGTKSVKMSFLGNKETFVTVGFTRQSQRQFKVWDPRNLDKELKKVDIDQAAGVIMPFYDPDTNLLYLCGKGDGNIRYYEMSEGEPFAFPISEYRSTTSAKGMAMIPKRGCDIMKCESARLLKLTSNAIEPLHVFVPRKSDAFQDDIFPDTYAGIPSMTADDWLGGADNSPSKVSIPRVFASSNDYRLRVTPQSYVFFEDSRPDAPAGSTVAICLPGIGDTRRQFRLLAPLLHDKLGFRVLLGDLRGFGDSTSFDDNPAHDYSAYSPESVALDVASLMEKLSAADPTCSFVLLGNSLSAGSMVLAADSPMDSWFRPLSHLMFRPLYGAWVWGAYYKTLFPGKLPDDFEAELDILKKHLKTETGNIVNVGRFARASKVGVASTLDNLGQHPTLPVLAFFGCKDPDYADFNAEIEWFKAAVPHAQCFEDVDGGHYPHLENPERVVKEIEIILYRE</sequence>
<dbReference type="AlphaFoldDB" id="A0A8T1UN78"/>
<evidence type="ECO:0000256" key="6">
    <source>
        <dbReference type="PROSITE-ProRule" id="PRU00221"/>
    </source>
</evidence>
<dbReference type="InterPro" id="IPR015505">
    <property type="entry name" value="Coronin"/>
</dbReference>
<keyword evidence="3 7" id="KW-0677">Repeat</keyword>
<evidence type="ECO:0000256" key="2">
    <source>
        <dbReference type="ARBA" id="ARBA00022574"/>
    </source>
</evidence>
<evidence type="ECO:0000256" key="3">
    <source>
        <dbReference type="ARBA" id="ARBA00022737"/>
    </source>
</evidence>
<dbReference type="PANTHER" id="PTHR10856">
    <property type="entry name" value="CORONIN"/>
    <property type="match status" value="1"/>
</dbReference>
<dbReference type="SMART" id="SM01167">
    <property type="entry name" value="DUF1900"/>
    <property type="match status" value="1"/>
</dbReference>
<dbReference type="SMART" id="SM01166">
    <property type="entry name" value="DUF1899"/>
    <property type="match status" value="1"/>
</dbReference>
<gene>
    <name evidence="9" type="ORF">JG687_00005097</name>
</gene>
<dbReference type="InterPro" id="IPR015048">
    <property type="entry name" value="DUF1899"/>
</dbReference>
<evidence type="ECO:0000313" key="9">
    <source>
        <dbReference type="EMBL" id="KAG6965997.1"/>
    </source>
</evidence>
<dbReference type="Pfam" id="PF16300">
    <property type="entry name" value="WD40_4"/>
    <property type="match status" value="1"/>
</dbReference>
<feature type="domain" description="DUF1899" evidence="8">
    <location>
        <begin position="3"/>
        <end position="66"/>
    </location>
</feature>
<comment type="caution">
    <text evidence="9">The sequence shown here is derived from an EMBL/GenBank/DDBJ whole genome shotgun (WGS) entry which is preliminary data.</text>
</comment>
<dbReference type="OrthoDB" id="1850764at2759"/>
<dbReference type="PROSITE" id="PS50294">
    <property type="entry name" value="WD_REPEATS_REGION"/>
    <property type="match status" value="2"/>
</dbReference>
<name>A0A8T1UN78_9STRA</name>
<keyword evidence="4" id="KW-0175">Coiled coil</keyword>
<dbReference type="GO" id="GO:0051015">
    <property type="term" value="F:actin filament binding"/>
    <property type="evidence" value="ECO:0007669"/>
    <property type="project" value="TreeGrafter"/>
</dbReference>
<evidence type="ECO:0000256" key="7">
    <source>
        <dbReference type="RuleBase" id="RU280818"/>
    </source>
</evidence>
<evidence type="ECO:0000313" key="10">
    <source>
        <dbReference type="Proteomes" id="UP000688947"/>
    </source>
</evidence>
<dbReference type="SMART" id="SM00320">
    <property type="entry name" value="WD40"/>
    <property type="match status" value="3"/>
</dbReference>
<keyword evidence="2 6" id="KW-0853">WD repeat</keyword>
<evidence type="ECO:0000256" key="5">
    <source>
        <dbReference type="ARBA" id="ARBA00023203"/>
    </source>
</evidence>
<evidence type="ECO:0000256" key="1">
    <source>
        <dbReference type="ARBA" id="ARBA00009482"/>
    </source>
</evidence>
<dbReference type="GO" id="GO:0007015">
    <property type="term" value="P:actin filament organization"/>
    <property type="evidence" value="ECO:0007669"/>
    <property type="project" value="TreeGrafter"/>
</dbReference>
<reference evidence="9" key="1">
    <citation type="submission" date="2021-01" db="EMBL/GenBank/DDBJ databases">
        <title>Phytophthora aleatoria, a newly-described species from Pinus radiata is distinct from Phytophthora cactorum isolates based on comparative genomics.</title>
        <authorList>
            <person name="Mcdougal R."/>
            <person name="Panda P."/>
            <person name="Williams N."/>
            <person name="Studholme D.J."/>
        </authorList>
    </citation>
    <scope>NUCLEOTIDE SEQUENCE</scope>
    <source>
        <strain evidence="9">NZFS 3830</strain>
    </source>
</reference>
<feature type="repeat" description="WD" evidence="6">
    <location>
        <begin position="75"/>
        <end position="117"/>
    </location>
</feature>
<accession>A0A8T1UN78</accession>
<comment type="similarity">
    <text evidence="1 7">Belongs to the WD repeat coronin family.</text>
</comment>
<dbReference type="Proteomes" id="UP000688947">
    <property type="component" value="Unassembled WGS sequence"/>
</dbReference>
<dbReference type="InterPro" id="IPR019775">
    <property type="entry name" value="WD40_repeat_CS"/>
</dbReference>
<protein>
    <recommendedName>
        <fullName evidence="7">Coronin</fullName>
    </recommendedName>
</protein>
<dbReference type="PANTHER" id="PTHR10856:SF0">
    <property type="entry name" value="CORONIN"/>
    <property type="match status" value="1"/>
</dbReference>
<dbReference type="EMBL" id="JAENGZ010000188">
    <property type="protein sequence ID" value="KAG6965997.1"/>
    <property type="molecule type" value="Genomic_DNA"/>
</dbReference>
<dbReference type="Pfam" id="PF00400">
    <property type="entry name" value="WD40"/>
    <property type="match status" value="2"/>
</dbReference>
<dbReference type="Pfam" id="PF08953">
    <property type="entry name" value="DUF1899"/>
    <property type="match status" value="1"/>
</dbReference>
<dbReference type="VEuPathDB" id="FungiDB:PC110_g7763"/>
<dbReference type="PROSITE" id="PS00678">
    <property type="entry name" value="WD_REPEATS_1"/>
    <property type="match status" value="1"/>
</dbReference>
<dbReference type="Pfam" id="PF12894">
    <property type="entry name" value="ANAPC4_WD40"/>
    <property type="match status" value="1"/>
</dbReference>